<keyword evidence="3" id="KW-0904">Protein phosphatase</keyword>
<dbReference type="EMBL" id="AWSO01000018">
    <property type="protein sequence ID" value="ESK97739.1"/>
    <property type="molecule type" value="Genomic_DNA"/>
</dbReference>
<evidence type="ECO:0000256" key="4">
    <source>
        <dbReference type="ARBA" id="ARBA00047761"/>
    </source>
</evidence>
<dbReference type="Gene3D" id="3.90.190.10">
    <property type="entry name" value="Protein tyrosine phosphatase superfamily"/>
    <property type="match status" value="1"/>
</dbReference>
<evidence type="ECO:0000256" key="1">
    <source>
        <dbReference type="ARBA" id="ARBA00008601"/>
    </source>
</evidence>
<evidence type="ECO:0000313" key="8">
    <source>
        <dbReference type="EMBL" id="ESK97739.1"/>
    </source>
</evidence>
<evidence type="ECO:0000313" key="9">
    <source>
        <dbReference type="Proteomes" id="UP000017559"/>
    </source>
</evidence>
<dbReference type="AlphaFoldDB" id="V2Z1B1"/>
<dbReference type="InterPro" id="IPR029021">
    <property type="entry name" value="Prot-tyrosine_phosphatase-like"/>
</dbReference>
<dbReference type="Proteomes" id="UP000017559">
    <property type="component" value="Unassembled WGS sequence"/>
</dbReference>
<dbReference type="InterPro" id="IPR016130">
    <property type="entry name" value="Tyr_Pase_AS"/>
</dbReference>
<evidence type="ECO:0000256" key="5">
    <source>
        <dbReference type="ARBA" id="ARBA00048336"/>
    </source>
</evidence>
<dbReference type="HOGENOM" id="CLU_027074_9_0_1"/>
<feature type="domain" description="Tyrosine specific protein phosphatases" evidence="7">
    <location>
        <begin position="105"/>
        <end position="161"/>
    </location>
</feature>
<accession>V2Z1B1</accession>
<dbReference type="KEGG" id="mrr:Moror_17365"/>
<comment type="catalytic activity">
    <reaction evidence="5">
        <text>O-phospho-L-threonyl-[protein] + H2O = L-threonyl-[protein] + phosphate</text>
        <dbReference type="Rhea" id="RHEA:47004"/>
        <dbReference type="Rhea" id="RHEA-COMP:11060"/>
        <dbReference type="Rhea" id="RHEA-COMP:11605"/>
        <dbReference type="ChEBI" id="CHEBI:15377"/>
        <dbReference type="ChEBI" id="CHEBI:30013"/>
        <dbReference type="ChEBI" id="CHEBI:43474"/>
        <dbReference type="ChEBI" id="CHEBI:61977"/>
        <dbReference type="EC" id="3.1.3.16"/>
    </reaction>
</comment>
<dbReference type="PANTHER" id="PTHR45948:SF2">
    <property type="entry name" value="DUAL SPECIFICITY PROTEIN PHOSPHATASE"/>
    <property type="match status" value="1"/>
</dbReference>
<dbReference type="GO" id="GO:0007165">
    <property type="term" value="P:signal transduction"/>
    <property type="evidence" value="ECO:0007669"/>
    <property type="project" value="TreeGrafter"/>
</dbReference>
<dbReference type="STRING" id="1381753.V2Z1B1"/>
<gene>
    <name evidence="8" type="ORF">Moror_17365</name>
</gene>
<organism evidence="8 9">
    <name type="scientific">Moniliophthora roreri (strain MCA 2997)</name>
    <name type="common">Cocoa frosty pod rot fungus</name>
    <name type="synonym">Crinipellis roreri</name>
    <dbReference type="NCBI Taxonomy" id="1381753"/>
    <lineage>
        <taxon>Eukaryota</taxon>
        <taxon>Fungi</taxon>
        <taxon>Dikarya</taxon>
        <taxon>Basidiomycota</taxon>
        <taxon>Agaricomycotina</taxon>
        <taxon>Agaricomycetes</taxon>
        <taxon>Agaricomycetidae</taxon>
        <taxon>Agaricales</taxon>
        <taxon>Marasmiineae</taxon>
        <taxon>Marasmiaceae</taxon>
        <taxon>Moniliophthora</taxon>
    </lineage>
</organism>
<dbReference type="PROSITE" id="PS50056">
    <property type="entry name" value="TYR_PHOSPHATASE_2"/>
    <property type="match status" value="1"/>
</dbReference>
<dbReference type="InterPro" id="IPR000387">
    <property type="entry name" value="Tyr_Pase_dom"/>
</dbReference>
<proteinExistence type="inferred from homology"/>
<evidence type="ECO:0000259" key="6">
    <source>
        <dbReference type="PROSITE" id="PS50054"/>
    </source>
</evidence>
<dbReference type="GO" id="GO:0004725">
    <property type="term" value="F:protein tyrosine phosphatase activity"/>
    <property type="evidence" value="ECO:0007669"/>
    <property type="project" value="TreeGrafter"/>
</dbReference>
<evidence type="ECO:0000256" key="3">
    <source>
        <dbReference type="ARBA" id="ARBA00022912"/>
    </source>
</evidence>
<sequence>MLRPSKTLNTNPWATVRSAVLPKLPSSDSTSAGPANRDASLIIPQLYLSDFVTARDSAEISRLGITHVVSVLEFDMDIPECIPDSHKMHVRIADRSDVDILVHLEQTTEFIRKAIEESPNNNVLVHCFAGVSRSATVVCAYLVATAGMRAIDSIAFVQSKRKIVCPNLGFRQQLEMYATYSYLLPPDKKKVKGQGMVERIRRMQRSMDIAPAS</sequence>
<dbReference type="GO" id="GO:0004722">
    <property type="term" value="F:protein serine/threonine phosphatase activity"/>
    <property type="evidence" value="ECO:0007669"/>
    <property type="project" value="UniProtKB-EC"/>
</dbReference>
<dbReference type="PANTHER" id="PTHR45948">
    <property type="entry name" value="DUAL SPECIFICITY PROTEIN PHOSPHATASE DDB_G0269404-RELATED"/>
    <property type="match status" value="1"/>
</dbReference>
<dbReference type="PROSITE" id="PS50054">
    <property type="entry name" value="TYR_PHOSPHATASE_DUAL"/>
    <property type="match status" value="1"/>
</dbReference>
<dbReference type="SUPFAM" id="SSF52799">
    <property type="entry name" value="(Phosphotyrosine protein) phosphatases II"/>
    <property type="match status" value="1"/>
</dbReference>
<keyword evidence="9" id="KW-1185">Reference proteome</keyword>
<protein>
    <submittedName>
        <fullName evidence="8">Uncharacterized protein</fullName>
    </submittedName>
</protein>
<dbReference type="OrthoDB" id="2017893at2759"/>
<comment type="similarity">
    <text evidence="1">Belongs to the protein-tyrosine phosphatase family. Non-receptor class dual specificity subfamily.</text>
</comment>
<comment type="catalytic activity">
    <reaction evidence="4">
        <text>O-phospho-L-seryl-[protein] + H2O = L-seryl-[protein] + phosphate</text>
        <dbReference type="Rhea" id="RHEA:20629"/>
        <dbReference type="Rhea" id="RHEA-COMP:9863"/>
        <dbReference type="Rhea" id="RHEA-COMP:11604"/>
        <dbReference type="ChEBI" id="CHEBI:15377"/>
        <dbReference type="ChEBI" id="CHEBI:29999"/>
        <dbReference type="ChEBI" id="CHEBI:43474"/>
        <dbReference type="ChEBI" id="CHEBI:83421"/>
        <dbReference type="EC" id="3.1.3.16"/>
    </reaction>
</comment>
<dbReference type="Pfam" id="PF00782">
    <property type="entry name" value="DSPc"/>
    <property type="match status" value="1"/>
</dbReference>
<name>V2Z1B1_MONRO</name>
<dbReference type="GO" id="GO:0005829">
    <property type="term" value="C:cytosol"/>
    <property type="evidence" value="ECO:0007669"/>
    <property type="project" value="TreeGrafter"/>
</dbReference>
<evidence type="ECO:0000256" key="2">
    <source>
        <dbReference type="ARBA" id="ARBA00022801"/>
    </source>
</evidence>
<dbReference type="SMART" id="SM00195">
    <property type="entry name" value="DSPc"/>
    <property type="match status" value="1"/>
</dbReference>
<dbReference type="PROSITE" id="PS00383">
    <property type="entry name" value="TYR_PHOSPHATASE_1"/>
    <property type="match status" value="1"/>
</dbReference>
<comment type="caution">
    <text evidence="8">The sequence shown here is derived from an EMBL/GenBank/DDBJ whole genome shotgun (WGS) entry which is preliminary data.</text>
</comment>
<dbReference type="InterPro" id="IPR000340">
    <property type="entry name" value="Dual-sp_phosphatase_cat-dom"/>
</dbReference>
<keyword evidence="2" id="KW-0378">Hydrolase</keyword>
<feature type="domain" description="Tyrosine-protein phosphatase" evidence="6">
    <location>
        <begin position="38"/>
        <end position="183"/>
    </location>
</feature>
<reference evidence="8 9" key="1">
    <citation type="journal article" date="2014" name="BMC Genomics">
        <title>Genome and secretome analysis of the hemibiotrophic fungal pathogen, Moniliophthora roreri, which causes frosty pod rot disease of cacao: mechanisms of the biotrophic and necrotrophic phases.</title>
        <authorList>
            <person name="Meinhardt L.W."/>
            <person name="Costa G.G.L."/>
            <person name="Thomazella D.P.T."/>
            <person name="Teixeira P.J.P.L."/>
            <person name="Carazzolle M.F."/>
            <person name="Schuster S.C."/>
            <person name="Carlson J.E."/>
            <person name="Guiltinan M.J."/>
            <person name="Mieczkowski P."/>
            <person name="Farmer A."/>
            <person name="Ramaraj T."/>
            <person name="Crozier J."/>
            <person name="Davis R.E."/>
            <person name="Shao J."/>
            <person name="Melnick R.L."/>
            <person name="Pereira G.A.G."/>
            <person name="Bailey B.A."/>
        </authorList>
    </citation>
    <scope>NUCLEOTIDE SEQUENCE [LARGE SCALE GENOMIC DNA]</scope>
    <source>
        <strain evidence="8 9">MCA 2997</strain>
    </source>
</reference>
<dbReference type="CDD" id="cd14498">
    <property type="entry name" value="DSP"/>
    <property type="match status" value="1"/>
</dbReference>
<dbReference type="InterPro" id="IPR020422">
    <property type="entry name" value="TYR_PHOSPHATASE_DUAL_dom"/>
</dbReference>
<evidence type="ECO:0000259" key="7">
    <source>
        <dbReference type="PROSITE" id="PS50056"/>
    </source>
</evidence>